<organism evidence="1 2">
    <name type="scientific">Edaphochlamys debaryana</name>
    <dbReference type="NCBI Taxonomy" id="47281"/>
    <lineage>
        <taxon>Eukaryota</taxon>
        <taxon>Viridiplantae</taxon>
        <taxon>Chlorophyta</taxon>
        <taxon>core chlorophytes</taxon>
        <taxon>Chlorophyceae</taxon>
        <taxon>CS clade</taxon>
        <taxon>Chlamydomonadales</taxon>
        <taxon>Chlamydomonadales incertae sedis</taxon>
        <taxon>Edaphochlamys</taxon>
    </lineage>
</organism>
<name>A0A835Y0X6_9CHLO</name>
<evidence type="ECO:0000313" key="2">
    <source>
        <dbReference type="Proteomes" id="UP000612055"/>
    </source>
</evidence>
<proteinExistence type="predicted"/>
<gene>
    <name evidence="1" type="ORF">HYH03_009039</name>
</gene>
<comment type="caution">
    <text evidence="1">The sequence shown here is derived from an EMBL/GenBank/DDBJ whole genome shotgun (WGS) entry which is preliminary data.</text>
</comment>
<evidence type="ECO:0000313" key="1">
    <source>
        <dbReference type="EMBL" id="KAG2492623.1"/>
    </source>
</evidence>
<sequence>MTEVSAFARTDPAAAFGRSVQAIIAKGLDACASDPRWKTFVAQQARQARSPAVEATILQQAEVFGVTTEGLTRAQLRALVWEAAELPMQERANELQEILARVNTWARAFVHIRETINPELIMASVEQAVGLAQEAAAVRFRPVSAQDLWEASLRAKLVKDSGLAACRWR</sequence>
<protein>
    <submittedName>
        <fullName evidence="1">Uncharacterized protein</fullName>
    </submittedName>
</protein>
<accession>A0A835Y0X6</accession>
<keyword evidence="2" id="KW-1185">Reference proteome</keyword>
<dbReference type="AlphaFoldDB" id="A0A835Y0X6"/>
<dbReference type="Proteomes" id="UP000612055">
    <property type="component" value="Unassembled WGS sequence"/>
</dbReference>
<reference evidence="1" key="1">
    <citation type="journal article" date="2020" name="bioRxiv">
        <title>Comparative genomics of Chlamydomonas.</title>
        <authorList>
            <person name="Craig R.J."/>
            <person name="Hasan A.R."/>
            <person name="Ness R.W."/>
            <person name="Keightley P.D."/>
        </authorList>
    </citation>
    <scope>NUCLEOTIDE SEQUENCE</scope>
    <source>
        <strain evidence="1">CCAP 11/70</strain>
    </source>
</reference>
<dbReference type="EMBL" id="JAEHOE010000043">
    <property type="protein sequence ID" value="KAG2492623.1"/>
    <property type="molecule type" value="Genomic_DNA"/>
</dbReference>